<accession>A0A646QCX0</accession>
<dbReference type="SUPFAM" id="SSF50814">
    <property type="entry name" value="Lipocalins"/>
    <property type="match status" value="1"/>
</dbReference>
<organism evidence="5">
    <name type="scientific">Hemiscolopendra marginata</name>
    <dbReference type="NCBI Taxonomy" id="943146"/>
    <lineage>
        <taxon>Eukaryota</taxon>
        <taxon>Metazoa</taxon>
        <taxon>Ecdysozoa</taxon>
        <taxon>Arthropoda</taxon>
        <taxon>Myriapoda</taxon>
        <taxon>Chilopoda</taxon>
        <taxon>Pleurostigmophora</taxon>
        <taxon>Scolopendromorpha</taxon>
        <taxon>Scolopendridae</taxon>
        <taxon>Hemiscolopendra</taxon>
    </lineage>
</organism>
<dbReference type="EMBL" id="GHBY01000309">
    <property type="protein sequence ID" value="MUP40486.1"/>
    <property type="molecule type" value="Transcribed_RNA"/>
</dbReference>
<evidence type="ECO:0000256" key="3">
    <source>
        <dbReference type="RuleBase" id="RU003696"/>
    </source>
</evidence>
<dbReference type="PANTHER" id="PTHR11955">
    <property type="entry name" value="FATTY ACID BINDING PROTEIN"/>
    <property type="match status" value="1"/>
</dbReference>
<dbReference type="InterPro" id="IPR000566">
    <property type="entry name" value="Lipocln_cytosolic_FA-bd_dom"/>
</dbReference>
<proteinExistence type="inferred from homology"/>
<dbReference type="PRINTS" id="PR00178">
    <property type="entry name" value="FATTYACIDBP"/>
</dbReference>
<feature type="domain" description="Cytosolic fatty-acid binding proteins" evidence="4">
    <location>
        <begin position="80"/>
        <end position="97"/>
    </location>
</feature>
<evidence type="ECO:0000256" key="1">
    <source>
        <dbReference type="ARBA" id="ARBA00008390"/>
    </source>
</evidence>
<dbReference type="PROSITE" id="PS00214">
    <property type="entry name" value="FABP"/>
    <property type="match status" value="1"/>
</dbReference>
<dbReference type="Pfam" id="PF00061">
    <property type="entry name" value="Lipocalin"/>
    <property type="match status" value="1"/>
</dbReference>
<keyword evidence="3" id="KW-0813">Transport</keyword>
<dbReference type="InterPro" id="IPR000463">
    <property type="entry name" value="Fatty_acid-bd"/>
</dbReference>
<evidence type="ECO:0000313" key="5">
    <source>
        <dbReference type="EMBL" id="MUP40486.1"/>
    </source>
</evidence>
<comment type="similarity">
    <text evidence="1 3">Belongs to the calycin superfamily. Fatty-acid binding protein (FABP) family.</text>
</comment>
<protein>
    <submittedName>
        <fullName evidence="5">Fatty acid-binding protein</fullName>
    </submittedName>
</protein>
<dbReference type="AlphaFoldDB" id="A0A646QCX0"/>
<name>A0A646QCX0_9MYRI</name>
<dbReference type="GO" id="GO:0005504">
    <property type="term" value="F:fatty acid binding"/>
    <property type="evidence" value="ECO:0007669"/>
    <property type="project" value="UniProtKB-ARBA"/>
</dbReference>
<dbReference type="CDD" id="cd00742">
    <property type="entry name" value="FABP"/>
    <property type="match status" value="1"/>
</dbReference>
<keyword evidence="2" id="KW-0446">Lipid-binding</keyword>
<dbReference type="FunFam" id="2.40.128.20:FF:000001">
    <property type="entry name" value="Fatty acid-binding protein, adipocyte"/>
    <property type="match status" value="1"/>
</dbReference>
<dbReference type="InterPro" id="IPR012674">
    <property type="entry name" value="Calycin"/>
</dbReference>
<evidence type="ECO:0000256" key="2">
    <source>
        <dbReference type="ARBA" id="ARBA00023121"/>
    </source>
</evidence>
<dbReference type="Gene3D" id="2.40.128.20">
    <property type="match status" value="1"/>
</dbReference>
<sequence>MARAFISWITFNIRSKSRPVLSSLKKEREHGRQRLIGCRFITGAPLAAFAALVSSSTSSYSAPNVDTRQLIPPEMAEFVGKYKLISSENFDEYMKALGVGMMTRKMANAATPVQDIVYENGEFYIKTSTTFKTTELRFKLDQEFDETTGDGRQVKTIVTKEGNKLIQQQKGEKPSTITREFEGDTMKMVLVFGDITCTRVYKKE</sequence>
<evidence type="ECO:0000259" key="4">
    <source>
        <dbReference type="PROSITE" id="PS00214"/>
    </source>
</evidence>
<reference evidence="5" key="1">
    <citation type="submission" date="2018-11" db="EMBL/GenBank/DDBJ databases">
        <title>Venom-gland transcriptomics and venom proteomics of the Florida green centipede (Hemiscolopendra marginata) reveal sex-based variation in a centipede venom.</title>
        <authorList>
            <person name="Nystrom G.S."/>
            <person name="Ward M.J."/>
            <person name="Ellsworth S.A."/>
            <person name="Rokyta D.R."/>
        </authorList>
    </citation>
    <scope>NUCLEOTIDE SEQUENCE</scope>
    <source>
        <tissue evidence="5">Venom gland</tissue>
    </source>
</reference>
<dbReference type="InterPro" id="IPR031259">
    <property type="entry name" value="ILBP"/>
</dbReference>